<sequence length="75" mass="8683">LQRITKRKNTEMDSTNYEKIPKWTTLVMKDAEIHTLATKNNKIDSTIDDNRILKKELIKLASNISEIIALAKEKN</sequence>
<name>A0ABN7WQ86_GIGMA</name>
<protein>
    <submittedName>
        <fullName evidence="1">33685_t:CDS:1</fullName>
    </submittedName>
</protein>
<dbReference type="Proteomes" id="UP000789901">
    <property type="component" value="Unassembled WGS sequence"/>
</dbReference>
<keyword evidence="2" id="KW-1185">Reference proteome</keyword>
<feature type="non-terminal residue" evidence="1">
    <location>
        <position position="1"/>
    </location>
</feature>
<comment type="caution">
    <text evidence="1">The sequence shown here is derived from an EMBL/GenBank/DDBJ whole genome shotgun (WGS) entry which is preliminary data.</text>
</comment>
<accession>A0ABN7WQ86</accession>
<organism evidence="1 2">
    <name type="scientific">Gigaspora margarita</name>
    <dbReference type="NCBI Taxonomy" id="4874"/>
    <lineage>
        <taxon>Eukaryota</taxon>
        <taxon>Fungi</taxon>
        <taxon>Fungi incertae sedis</taxon>
        <taxon>Mucoromycota</taxon>
        <taxon>Glomeromycotina</taxon>
        <taxon>Glomeromycetes</taxon>
        <taxon>Diversisporales</taxon>
        <taxon>Gigasporaceae</taxon>
        <taxon>Gigaspora</taxon>
    </lineage>
</organism>
<evidence type="ECO:0000313" key="1">
    <source>
        <dbReference type="EMBL" id="CAG8836984.1"/>
    </source>
</evidence>
<evidence type="ECO:0000313" key="2">
    <source>
        <dbReference type="Proteomes" id="UP000789901"/>
    </source>
</evidence>
<dbReference type="EMBL" id="CAJVQB010054813">
    <property type="protein sequence ID" value="CAG8836984.1"/>
    <property type="molecule type" value="Genomic_DNA"/>
</dbReference>
<gene>
    <name evidence="1" type="ORF">GMARGA_LOCUS33300</name>
</gene>
<proteinExistence type="predicted"/>
<reference evidence="1 2" key="1">
    <citation type="submission" date="2021-06" db="EMBL/GenBank/DDBJ databases">
        <authorList>
            <person name="Kallberg Y."/>
            <person name="Tangrot J."/>
            <person name="Rosling A."/>
        </authorList>
    </citation>
    <scope>NUCLEOTIDE SEQUENCE [LARGE SCALE GENOMIC DNA]</scope>
    <source>
        <strain evidence="1 2">120-4 pot B 10/14</strain>
    </source>
</reference>